<dbReference type="AlphaFoldDB" id="A0A7S0SR84"/>
<dbReference type="Pfam" id="PF11999">
    <property type="entry name" value="Ice_binding"/>
    <property type="match status" value="1"/>
</dbReference>
<feature type="signal peptide" evidence="3">
    <location>
        <begin position="1"/>
        <end position="22"/>
    </location>
</feature>
<evidence type="ECO:0000313" key="4">
    <source>
        <dbReference type="EMBL" id="CAD8714481.1"/>
    </source>
</evidence>
<dbReference type="InterPro" id="IPR021884">
    <property type="entry name" value="Ice-bd_prot"/>
</dbReference>
<keyword evidence="2 3" id="KW-0732">Signal</keyword>
<dbReference type="EMBL" id="HBFC01026972">
    <property type="protein sequence ID" value="CAD8714481.1"/>
    <property type="molecule type" value="Transcribed_RNA"/>
</dbReference>
<reference evidence="4" key="1">
    <citation type="submission" date="2021-01" db="EMBL/GenBank/DDBJ databases">
        <authorList>
            <person name="Corre E."/>
            <person name="Pelletier E."/>
            <person name="Niang G."/>
            <person name="Scheremetjew M."/>
            <person name="Finn R."/>
            <person name="Kale V."/>
            <person name="Holt S."/>
            <person name="Cochrane G."/>
            <person name="Meng A."/>
            <person name="Brown T."/>
            <person name="Cohen L."/>
        </authorList>
    </citation>
    <scope>NUCLEOTIDE SEQUENCE</scope>
    <source>
        <strain evidence="4">SL-175</strain>
    </source>
</reference>
<evidence type="ECO:0008006" key="5">
    <source>
        <dbReference type="Google" id="ProtNLM"/>
    </source>
</evidence>
<comment type="similarity">
    <text evidence="1">Belongs to the ice-binding protein family.</text>
</comment>
<gene>
    <name evidence="4" type="ORF">MANT1106_LOCUS16307</name>
</gene>
<accession>A0A7S0SR84</accession>
<evidence type="ECO:0000256" key="2">
    <source>
        <dbReference type="ARBA" id="ARBA00022729"/>
    </source>
</evidence>
<protein>
    <recommendedName>
        <fullName evidence="5">Dirigent protein</fullName>
    </recommendedName>
</protein>
<evidence type="ECO:0000256" key="1">
    <source>
        <dbReference type="ARBA" id="ARBA00005445"/>
    </source>
</evidence>
<name>A0A7S0SR84_9CHLO</name>
<feature type="chain" id="PRO_5031169514" description="Dirigent protein" evidence="3">
    <location>
        <begin position="23"/>
        <end position="246"/>
    </location>
</feature>
<sequence length="246" mass="25689">MVSASSAAFGLVLFVLVSTASARRLDVNLQSAGNFAVLTKTGVSTVPSSEITGNVGVWPITYAAMTGFSVSLPITDALTSTQVKEGSLYGAGMPGKTESVLAKAISDMETAYTSATNIPNPDYLDYNAGALGGQRITAGLYKFNSVVTIADDCTIHGTDTDTWVFQIGGTLTIATGKKIILSGGARAENIVWVPTGATSFGTTSHFEGILLGKTSAHFLTKSTINGRVYMQTRADFQMTKVTPPPL</sequence>
<organism evidence="4">
    <name type="scientific">Mantoniella antarctica</name>
    <dbReference type="NCBI Taxonomy" id="81844"/>
    <lineage>
        <taxon>Eukaryota</taxon>
        <taxon>Viridiplantae</taxon>
        <taxon>Chlorophyta</taxon>
        <taxon>Mamiellophyceae</taxon>
        <taxon>Mamiellales</taxon>
        <taxon>Mamiellaceae</taxon>
        <taxon>Mantoniella</taxon>
    </lineage>
</organism>
<evidence type="ECO:0000256" key="3">
    <source>
        <dbReference type="SAM" id="SignalP"/>
    </source>
</evidence>
<proteinExistence type="inferred from homology"/>